<gene>
    <name evidence="1" type="ORF">PODLI_1B023850</name>
</gene>
<reference evidence="1" key="1">
    <citation type="submission" date="2022-12" db="EMBL/GenBank/DDBJ databases">
        <authorList>
            <person name="Alioto T."/>
            <person name="Alioto T."/>
            <person name="Gomez Garrido J."/>
        </authorList>
    </citation>
    <scope>NUCLEOTIDE SEQUENCE</scope>
</reference>
<dbReference type="EMBL" id="OX395131">
    <property type="protein sequence ID" value="CAI5776641.1"/>
    <property type="molecule type" value="Genomic_DNA"/>
</dbReference>
<protein>
    <submittedName>
        <fullName evidence="1">Uncharacterized protein</fullName>
    </submittedName>
</protein>
<accession>A0AA35KFK4</accession>
<proteinExistence type="predicted"/>
<name>A0AA35KFK4_9SAUR</name>
<evidence type="ECO:0000313" key="1">
    <source>
        <dbReference type="EMBL" id="CAI5776641.1"/>
    </source>
</evidence>
<feature type="non-terminal residue" evidence="1">
    <location>
        <position position="1"/>
    </location>
</feature>
<dbReference type="Proteomes" id="UP001178461">
    <property type="component" value="Chromosome 6"/>
</dbReference>
<dbReference type="AlphaFoldDB" id="A0AA35KFK4"/>
<organism evidence="1 2">
    <name type="scientific">Podarcis lilfordi</name>
    <name type="common">Lilford's wall lizard</name>
    <dbReference type="NCBI Taxonomy" id="74358"/>
    <lineage>
        <taxon>Eukaryota</taxon>
        <taxon>Metazoa</taxon>
        <taxon>Chordata</taxon>
        <taxon>Craniata</taxon>
        <taxon>Vertebrata</taxon>
        <taxon>Euteleostomi</taxon>
        <taxon>Lepidosauria</taxon>
        <taxon>Squamata</taxon>
        <taxon>Bifurcata</taxon>
        <taxon>Unidentata</taxon>
        <taxon>Episquamata</taxon>
        <taxon>Laterata</taxon>
        <taxon>Lacertibaenia</taxon>
        <taxon>Lacertidae</taxon>
        <taxon>Podarcis</taxon>
    </lineage>
</organism>
<keyword evidence="2" id="KW-1185">Reference proteome</keyword>
<sequence>SSDVCQKSNIAGFFCFKLDLFKRALQINIGMSMPGVNLASSYGFPAHSRDTLEGCLMFPDHIHCSQWVGTTLSIHYTESLTHEKLADFRRVTVSTRDPSNNPLHVLALYPVPHRTQAFSKQFESTSGPVDGILPLCHKKAAEIAQDSPPPPISALVPGMALSNNTITGYALQSFPILNSRILNPVQSPRPEAIQGFPPSNTWCRAPLWRFIMGSFSTLQFYDSMISGFKGR</sequence>
<feature type="non-terminal residue" evidence="1">
    <location>
        <position position="231"/>
    </location>
</feature>
<evidence type="ECO:0000313" key="2">
    <source>
        <dbReference type="Proteomes" id="UP001178461"/>
    </source>
</evidence>